<evidence type="ECO:0000256" key="7">
    <source>
        <dbReference type="SAM" id="Phobius"/>
    </source>
</evidence>
<evidence type="ECO:0000259" key="8">
    <source>
        <dbReference type="PROSITE" id="PS50850"/>
    </source>
</evidence>
<dbReference type="PANTHER" id="PTHR23517">
    <property type="entry name" value="RESISTANCE PROTEIN MDTM, PUTATIVE-RELATED-RELATED"/>
    <property type="match status" value="1"/>
</dbReference>
<dbReference type="GO" id="GO:0005886">
    <property type="term" value="C:plasma membrane"/>
    <property type="evidence" value="ECO:0007669"/>
    <property type="project" value="UniProtKB-SubCell"/>
</dbReference>
<feature type="transmembrane region" description="Helical" evidence="7">
    <location>
        <begin position="41"/>
        <end position="63"/>
    </location>
</feature>
<keyword evidence="6 7" id="KW-0472">Membrane</keyword>
<feature type="transmembrane region" description="Helical" evidence="7">
    <location>
        <begin position="306"/>
        <end position="331"/>
    </location>
</feature>
<evidence type="ECO:0000256" key="1">
    <source>
        <dbReference type="ARBA" id="ARBA00004651"/>
    </source>
</evidence>
<feature type="domain" description="Major facilitator superfamily (MFS) profile" evidence="8">
    <location>
        <begin position="4"/>
        <end position="397"/>
    </location>
</feature>
<dbReference type="Proteomes" id="UP000036106">
    <property type="component" value="Chromosome"/>
</dbReference>
<dbReference type="SUPFAM" id="SSF103473">
    <property type="entry name" value="MFS general substrate transporter"/>
    <property type="match status" value="1"/>
</dbReference>
<evidence type="ECO:0000256" key="3">
    <source>
        <dbReference type="ARBA" id="ARBA00022475"/>
    </source>
</evidence>
<dbReference type="PATRIC" id="fig|1007676.4.peg.1796"/>
<evidence type="ECO:0000256" key="4">
    <source>
        <dbReference type="ARBA" id="ARBA00022692"/>
    </source>
</evidence>
<dbReference type="InterPro" id="IPR050171">
    <property type="entry name" value="MFS_Transporters"/>
</dbReference>
<proteinExistence type="predicted"/>
<dbReference type="PANTHER" id="PTHR23517:SF10">
    <property type="entry name" value="MAJOR FACILITATOR SUPERFAMILY (MFS) PROFILE DOMAIN-CONTAINING PROTEIN"/>
    <property type="match status" value="1"/>
</dbReference>
<dbReference type="GO" id="GO:0022857">
    <property type="term" value="F:transmembrane transporter activity"/>
    <property type="evidence" value="ECO:0007669"/>
    <property type="project" value="InterPro"/>
</dbReference>
<feature type="transmembrane region" description="Helical" evidence="7">
    <location>
        <begin position="374"/>
        <end position="392"/>
    </location>
</feature>
<dbReference type="InterPro" id="IPR036259">
    <property type="entry name" value="MFS_trans_sf"/>
</dbReference>
<dbReference type="Gene3D" id="1.20.1250.20">
    <property type="entry name" value="MFS general substrate transporter like domains"/>
    <property type="match status" value="2"/>
</dbReference>
<feature type="transmembrane region" description="Helical" evidence="7">
    <location>
        <begin position="159"/>
        <end position="178"/>
    </location>
</feature>
<evidence type="ECO:0000256" key="2">
    <source>
        <dbReference type="ARBA" id="ARBA00022448"/>
    </source>
</evidence>
<accession>A0A0H4QGU3</accession>
<dbReference type="InterPro" id="IPR020846">
    <property type="entry name" value="MFS_dom"/>
</dbReference>
<evidence type="ECO:0000313" key="10">
    <source>
        <dbReference type="Proteomes" id="UP000036106"/>
    </source>
</evidence>
<sequence length="397" mass="44247">MRSQKLWLLILNITFNMVMGFILPVNMIFINKNLNQPLTTAGFSLMVYSGFMMLGNALGGVLFDKISKKWTLQIGYIIAVISLLGMTVHHIWPSYLFMLVMLGFGMGISYTAINAYTAFVAEQTVGDSRVLFNNMYLAANMGIAIGSTAVGFIFEYSVFLTFFIPVILFVLCILIVFFKANLLDATNEEAEKTHEYHVSAETADPKEIIGGRRYLTNLIIISLGVFVMWMGYTQWDSNMSVYMLNEGFSKREYSIVFTVNAGSLLLIQPIMNRIMSKMFKLLKHQILVGIIIMGLSFLILPNANKYWMFIVSMLILTVGESMVFPTIPALLNKMSTSKNRGSLQSLYTIMGSLGRAIGPYAGSIIVTVLSFGNLFYGITAAMIVVALSLNGVKELEK</sequence>
<reference evidence="10" key="1">
    <citation type="submission" date="2015-07" db="EMBL/GenBank/DDBJ databases">
        <title>Lactobacillus ginsenosidimutans/EMML 3141/ whole genome sequencing.</title>
        <authorList>
            <person name="Kim M.K."/>
            <person name="Im W.-T."/>
            <person name="Srinivasan S."/>
            <person name="Lee J.-J."/>
        </authorList>
    </citation>
    <scope>NUCLEOTIDE SEQUENCE [LARGE SCALE GENOMIC DNA]</scope>
    <source>
        <strain evidence="10">EMML 3041</strain>
    </source>
</reference>
<keyword evidence="5 7" id="KW-1133">Transmembrane helix</keyword>
<protein>
    <submittedName>
        <fullName evidence="9">MFS transporter permease</fullName>
    </submittedName>
</protein>
<dbReference type="RefSeq" id="WP_048705103.1">
    <property type="nucleotide sequence ID" value="NZ_CP012034.1"/>
</dbReference>
<dbReference type="InterPro" id="IPR011701">
    <property type="entry name" value="MFS"/>
</dbReference>
<name>A0A0H4QGU3_9LACO</name>
<dbReference type="OrthoDB" id="3268460at2"/>
<feature type="transmembrane region" description="Helical" evidence="7">
    <location>
        <begin position="214"/>
        <end position="232"/>
    </location>
</feature>
<keyword evidence="4 7" id="KW-0812">Transmembrane</keyword>
<feature type="transmembrane region" description="Helical" evidence="7">
    <location>
        <begin position="252"/>
        <end position="270"/>
    </location>
</feature>
<evidence type="ECO:0000256" key="6">
    <source>
        <dbReference type="ARBA" id="ARBA00023136"/>
    </source>
</evidence>
<keyword evidence="2" id="KW-0813">Transport</keyword>
<keyword evidence="3" id="KW-1003">Cell membrane</keyword>
<keyword evidence="10" id="KW-1185">Reference proteome</keyword>
<dbReference type="Pfam" id="PF07690">
    <property type="entry name" value="MFS_1"/>
    <property type="match status" value="1"/>
</dbReference>
<comment type="subcellular location">
    <subcellularLocation>
        <location evidence="1">Cell membrane</location>
        <topology evidence="1">Multi-pass membrane protein</topology>
    </subcellularLocation>
</comment>
<feature type="transmembrane region" description="Helical" evidence="7">
    <location>
        <begin position="95"/>
        <end position="119"/>
    </location>
</feature>
<dbReference type="PROSITE" id="PS50850">
    <property type="entry name" value="MFS"/>
    <property type="match status" value="1"/>
</dbReference>
<dbReference type="STRING" id="1007676.ABM34_08850"/>
<dbReference type="KEGG" id="lgn:ABM34_08850"/>
<dbReference type="AlphaFoldDB" id="A0A0H4QGU3"/>
<feature type="transmembrane region" description="Helical" evidence="7">
    <location>
        <begin position="131"/>
        <end position="153"/>
    </location>
</feature>
<organism evidence="9 10">
    <name type="scientific">Companilactobacillus ginsenosidimutans</name>
    <dbReference type="NCBI Taxonomy" id="1007676"/>
    <lineage>
        <taxon>Bacteria</taxon>
        <taxon>Bacillati</taxon>
        <taxon>Bacillota</taxon>
        <taxon>Bacilli</taxon>
        <taxon>Lactobacillales</taxon>
        <taxon>Lactobacillaceae</taxon>
        <taxon>Companilactobacillus</taxon>
    </lineage>
</organism>
<feature type="transmembrane region" description="Helical" evidence="7">
    <location>
        <begin position="7"/>
        <end position="29"/>
    </location>
</feature>
<feature type="transmembrane region" description="Helical" evidence="7">
    <location>
        <begin position="282"/>
        <end position="300"/>
    </location>
</feature>
<evidence type="ECO:0000313" key="9">
    <source>
        <dbReference type="EMBL" id="AKP67629.1"/>
    </source>
</evidence>
<dbReference type="EMBL" id="CP012034">
    <property type="protein sequence ID" value="AKP67629.1"/>
    <property type="molecule type" value="Genomic_DNA"/>
</dbReference>
<evidence type="ECO:0000256" key="5">
    <source>
        <dbReference type="ARBA" id="ARBA00022989"/>
    </source>
</evidence>
<gene>
    <name evidence="9" type="ORF">ABM34_08850</name>
</gene>
<feature type="transmembrane region" description="Helical" evidence="7">
    <location>
        <begin position="70"/>
        <end position="89"/>
    </location>
</feature>